<reference evidence="5" key="2">
    <citation type="submission" date="2025-08" db="UniProtKB">
        <authorList>
            <consortium name="Ensembl"/>
        </authorList>
    </citation>
    <scope>IDENTIFICATION</scope>
</reference>
<sequence>MKEFNMCRGGLLSSFILISYIALTTSMTLDLTELRNKVSKLKVNPRGNLWATGHFMGKKSIVDSSFVNSAFENIKDTAEGRDVRPLHGVEDLQALLIHILKTAQQTQGDTEFFKRTNNEVELLLRVTQKYKVAKASEN</sequence>
<dbReference type="InterPro" id="IPR000874">
    <property type="entry name" value="Bombesin"/>
</dbReference>
<comment type="similarity">
    <text evidence="2">Belongs to the bombesin/neuromedin-B/ranatensin family.</text>
</comment>
<dbReference type="GO" id="GO:0043005">
    <property type="term" value="C:neuron projection"/>
    <property type="evidence" value="ECO:0007669"/>
    <property type="project" value="TreeGrafter"/>
</dbReference>
<dbReference type="AlphaFoldDB" id="A0A3P9D5M0"/>
<dbReference type="PANTHER" id="PTHR16866">
    <property type="entry name" value="GASTRIN-RELEASING PEPTIDE"/>
    <property type="match status" value="1"/>
</dbReference>
<evidence type="ECO:0000313" key="6">
    <source>
        <dbReference type="Proteomes" id="UP000265160"/>
    </source>
</evidence>
<evidence type="ECO:0000313" key="5">
    <source>
        <dbReference type="Ensembl" id="ENSMZEP00005029970.1"/>
    </source>
</evidence>
<dbReference type="Ensembl" id="ENSMZET00005030913.1">
    <property type="protein sequence ID" value="ENSMZEP00005029970.1"/>
    <property type="gene ID" value="ENSMZEG00005022349.1"/>
</dbReference>
<proteinExistence type="inferred from homology"/>
<dbReference type="Pfam" id="PF02044">
    <property type="entry name" value="Bombesin"/>
    <property type="match status" value="1"/>
</dbReference>
<keyword evidence="6" id="KW-1185">Reference proteome</keyword>
<dbReference type="Proteomes" id="UP000265160">
    <property type="component" value="LG7"/>
</dbReference>
<evidence type="ECO:0000256" key="2">
    <source>
        <dbReference type="ARBA" id="ARBA00010012"/>
    </source>
</evidence>
<reference evidence="5 6" key="1">
    <citation type="journal article" date="2014" name="Nature">
        <title>The genomic substrate for adaptive radiation in African cichlid fish.</title>
        <authorList>
            <person name="Brawand D."/>
            <person name="Wagner C.E."/>
            <person name="Li Y.I."/>
            <person name="Malinsky M."/>
            <person name="Keller I."/>
            <person name="Fan S."/>
            <person name="Simakov O."/>
            <person name="Ng A.Y."/>
            <person name="Lim Z.W."/>
            <person name="Bezault E."/>
            <person name="Turner-Maier J."/>
            <person name="Johnson J."/>
            <person name="Alcazar R."/>
            <person name="Noh H.J."/>
            <person name="Russell P."/>
            <person name="Aken B."/>
            <person name="Alfoldi J."/>
            <person name="Amemiya C."/>
            <person name="Azzouzi N."/>
            <person name="Baroiller J.F."/>
            <person name="Barloy-Hubler F."/>
            <person name="Berlin A."/>
            <person name="Bloomquist R."/>
            <person name="Carleton K.L."/>
            <person name="Conte M.A."/>
            <person name="D'Cotta H."/>
            <person name="Eshel O."/>
            <person name="Gaffney L."/>
            <person name="Galibert F."/>
            <person name="Gante H.F."/>
            <person name="Gnerre S."/>
            <person name="Greuter L."/>
            <person name="Guyon R."/>
            <person name="Haddad N.S."/>
            <person name="Haerty W."/>
            <person name="Harris R.M."/>
            <person name="Hofmann H.A."/>
            <person name="Hourlier T."/>
            <person name="Hulata G."/>
            <person name="Jaffe D.B."/>
            <person name="Lara M."/>
            <person name="Lee A.P."/>
            <person name="MacCallum I."/>
            <person name="Mwaiko S."/>
            <person name="Nikaido M."/>
            <person name="Nishihara H."/>
            <person name="Ozouf-Costaz C."/>
            <person name="Penman D.J."/>
            <person name="Przybylski D."/>
            <person name="Rakotomanga M."/>
            <person name="Renn S.C.P."/>
            <person name="Ribeiro F.J."/>
            <person name="Ron M."/>
            <person name="Salzburger W."/>
            <person name="Sanchez-Pulido L."/>
            <person name="Santos M.E."/>
            <person name="Searle S."/>
            <person name="Sharpe T."/>
            <person name="Swofford R."/>
            <person name="Tan F.J."/>
            <person name="Williams L."/>
            <person name="Young S."/>
            <person name="Yin S."/>
            <person name="Okada N."/>
            <person name="Kocher T.D."/>
            <person name="Miska E.A."/>
            <person name="Lander E.S."/>
            <person name="Venkatesh B."/>
            <person name="Fernald R.D."/>
            <person name="Meyer A."/>
            <person name="Ponting C.P."/>
            <person name="Streelman J.T."/>
            <person name="Lindblad-Toh K."/>
            <person name="Seehausen O."/>
            <person name="Di Palma F."/>
        </authorList>
    </citation>
    <scope>NUCLEOTIDE SEQUENCE</scope>
</reference>
<dbReference type="GO" id="GO:0005184">
    <property type="term" value="F:neuropeptide hormone activity"/>
    <property type="evidence" value="ECO:0007669"/>
    <property type="project" value="TreeGrafter"/>
</dbReference>
<dbReference type="GeneTree" id="ENSGT00940000172424"/>
<keyword evidence="4" id="KW-0027">Amidation</keyword>
<evidence type="ECO:0000256" key="3">
    <source>
        <dbReference type="ARBA" id="ARBA00022525"/>
    </source>
</evidence>
<dbReference type="GO" id="GO:0007218">
    <property type="term" value="P:neuropeptide signaling pathway"/>
    <property type="evidence" value="ECO:0007669"/>
    <property type="project" value="InterPro"/>
</dbReference>
<protein>
    <recommendedName>
        <fullName evidence="7">Neuromedin Bb</fullName>
    </recommendedName>
</protein>
<dbReference type="PROSITE" id="PS00257">
    <property type="entry name" value="BOMBESIN"/>
    <property type="match status" value="1"/>
</dbReference>
<keyword evidence="3" id="KW-0964">Secreted</keyword>
<name>A0A3P9D5M0_9CICH</name>
<accession>A0A3P9D5M0</accession>
<evidence type="ECO:0000256" key="1">
    <source>
        <dbReference type="ARBA" id="ARBA00004613"/>
    </source>
</evidence>
<dbReference type="GO" id="GO:0031710">
    <property type="term" value="F:neuromedin B receptor binding"/>
    <property type="evidence" value="ECO:0007669"/>
    <property type="project" value="TreeGrafter"/>
</dbReference>
<dbReference type="GO" id="GO:0046887">
    <property type="term" value="P:positive regulation of hormone secretion"/>
    <property type="evidence" value="ECO:0007669"/>
    <property type="project" value="TreeGrafter"/>
</dbReference>
<dbReference type="PANTHER" id="PTHR16866:SF3">
    <property type="entry name" value="NEUROMEDIN-B"/>
    <property type="match status" value="1"/>
</dbReference>
<comment type="subcellular location">
    <subcellularLocation>
        <location evidence="1">Secreted</location>
    </subcellularLocation>
</comment>
<evidence type="ECO:0008006" key="7">
    <source>
        <dbReference type="Google" id="ProtNLM"/>
    </source>
</evidence>
<dbReference type="STRING" id="106582.ENSMZEP00005029970"/>
<reference evidence="5" key="3">
    <citation type="submission" date="2025-09" db="UniProtKB">
        <authorList>
            <consortium name="Ensembl"/>
        </authorList>
    </citation>
    <scope>IDENTIFICATION</scope>
</reference>
<organism evidence="5 6">
    <name type="scientific">Maylandia zebra</name>
    <name type="common">zebra mbuna</name>
    <dbReference type="NCBI Taxonomy" id="106582"/>
    <lineage>
        <taxon>Eukaryota</taxon>
        <taxon>Metazoa</taxon>
        <taxon>Chordata</taxon>
        <taxon>Craniata</taxon>
        <taxon>Vertebrata</taxon>
        <taxon>Euteleostomi</taxon>
        <taxon>Actinopterygii</taxon>
        <taxon>Neopterygii</taxon>
        <taxon>Teleostei</taxon>
        <taxon>Neoteleostei</taxon>
        <taxon>Acanthomorphata</taxon>
        <taxon>Ovalentaria</taxon>
        <taxon>Cichlomorphae</taxon>
        <taxon>Cichliformes</taxon>
        <taxon>Cichlidae</taxon>
        <taxon>African cichlids</taxon>
        <taxon>Pseudocrenilabrinae</taxon>
        <taxon>Haplochromini</taxon>
        <taxon>Maylandia</taxon>
        <taxon>Maylandia zebra complex</taxon>
    </lineage>
</organism>
<dbReference type="GO" id="GO:0005576">
    <property type="term" value="C:extracellular region"/>
    <property type="evidence" value="ECO:0007669"/>
    <property type="project" value="UniProtKB-SubCell"/>
</dbReference>
<evidence type="ECO:0000256" key="4">
    <source>
        <dbReference type="ARBA" id="ARBA00022815"/>
    </source>
</evidence>